<reference evidence="2" key="1">
    <citation type="journal article" date="2024" name="Int. J. Syst. Evol. Microbiol.">
        <title>Brooklawnia propionicigenes sp. nov., a facultatively anaerobic, propionate-producing bacterium isolated from a methanogenic reactor treating waste from cattle farms.</title>
        <authorList>
            <person name="Akita Y."/>
            <person name="Ueki A."/>
            <person name="Tonouchi A."/>
            <person name="Sugawara Y."/>
            <person name="Honma S."/>
            <person name="Kaku N."/>
            <person name="Ueki K."/>
        </authorList>
    </citation>
    <scope>NUCLEOTIDE SEQUENCE</scope>
    <source>
        <strain evidence="2">SH051</strain>
    </source>
</reference>
<proteinExistence type="predicted"/>
<sequence length="214" mass="23629">MKMAENNDQETSGATAAVMRIRTVKPQQEPPERPSVLNPNAAPVLVKLAPPFSVRACQFLWVVSFVLAGLAIIYFFVVREDQLPLIVETIRDVNSERTTETYQRAADIIYWSAFAAMIGLLLIQITLLVSFTNRKPGVRWWQFITLLGQALLFGLGRELIAAGDHGEHLRQLLAGQLVAVTLALLVSNLRGAVAWSVRRHDVRKGLGWSGGADA</sequence>
<evidence type="ECO:0000256" key="1">
    <source>
        <dbReference type="SAM" id="Phobius"/>
    </source>
</evidence>
<keyword evidence="1" id="KW-0812">Transmembrane</keyword>
<evidence type="ECO:0000313" key="3">
    <source>
        <dbReference type="Proteomes" id="UP001431656"/>
    </source>
</evidence>
<dbReference type="AlphaFoldDB" id="A0AAN0K831"/>
<keyword evidence="3" id="KW-1185">Reference proteome</keyword>
<keyword evidence="1" id="KW-0472">Membrane</keyword>
<accession>A0AAN0K831</accession>
<protein>
    <submittedName>
        <fullName evidence="2">Uncharacterized protein</fullName>
    </submittedName>
</protein>
<feature type="transmembrane region" description="Helical" evidence="1">
    <location>
        <begin position="140"/>
        <end position="160"/>
    </location>
</feature>
<feature type="transmembrane region" description="Helical" evidence="1">
    <location>
        <begin position="108"/>
        <end position="128"/>
    </location>
</feature>
<feature type="transmembrane region" description="Helical" evidence="1">
    <location>
        <begin position="59"/>
        <end position="77"/>
    </location>
</feature>
<dbReference type="Proteomes" id="UP001431656">
    <property type="component" value="Chromosome"/>
</dbReference>
<organism evidence="2 3">
    <name type="scientific">Brooklawnia propionicigenes</name>
    <dbReference type="NCBI Taxonomy" id="3041175"/>
    <lineage>
        <taxon>Bacteria</taxon>
        <taxon>Bacillati</taxon>
        <taxon>Actinomycetota</taxon>
        <taxon>Actinomycetes</taxon>
        <taxon>Propionibacteriales</taxon>
        <taxon>Propionibacteriaceae</taxon>
        <taxon>Brooklawnia</taxon>
    </lineage>
</organism>
<dbReference type="KEGG" id="broo:brsh051_28610"/>
<name>A0AAN0K831_9ACTN</name>
<dbReference type="EMBL" id="AP028056">
    <property type="protein sequence ID" value="BEH03580.1"/>
    <property type="molecule type" value="Genomic_DNA"/>
</dbReference>
<gene>
    <name evidence="2" type="ORF">brsh051_28610</name>
</gene>
<keyword evidence="1" id="KW-1133">Transmembrane helix</keyword>
<evidence type="ECO:0000313" key="2">
    <source>
        <dbReference type="EMBL" id="BEH03580.1"/>
    </source>
</evidence>
<feature type="transmembrane region" description="Helical" evidence="1">
    <location>
        <begin position="172"/>
        <end position="193"/>
    </location>
</feature>